<protein>
    <recommendedName>
        <fullName evidence="2">PPM-type phosphatase domain-containing protein</fullName>
    </recommendedName>
</protein>
<dbReference type="GO" id="GO:0004722">
    <property type="term" value="F:protein serine/threonine phosphatase activity"/>
    <property type="evidence" value="ECO:0007669"/>
    <property type="project" value="InterPro"/>
</dbReference>
<dbReference type="PROSITE" id="PS51746">
    <property type="entry name" value="PPM_2"/>
    <property type="match status" value="1"/>
</dbReference>
<organism evidence="3 4">
    <name type="scientific">Triparma retinervis</name>
    <dbReference type="NCBI Taxonomy" id="2557542"/>
    <lineage>
        <taxon>Eukaryota</taxon>
        <taxon>Sar</taxon>
        <taxon>Stramenopiles</taxon>
        <taxon>Ochrophyta</taxon>
        <taxon>Bolidophyceae</taxon>
        <taxon>Parmales</taxon>
        <taxon>Triparmaceae</taxon>
        <taxon>Triparma</taxon>
    </lineage>
</organism>
<dbReference type="OrthoDB" id="10264738at2759"/>
<feature type="compositionally biased region" description="Polar residues" evidence="1">
    <location>
        <begin position="186"/>
        <end position="195"/>
    </location>
</feature>
<dbReference type="Proteomes" id="UP001165082">
    <property type="component" value="Unassembled WGS sequence"/>
</dbReference>
<sequence length="348" mass="37900">EKTSKVKDTSGTTATIAFVKFDVSGEEASEAEITLAWVGDSRGIICHEGRVALETLDHKLTNPAERARIMKATDNKVMILTPEPSKKPGAVPLTPMTVNLDESGHKLDQERQAEASKEEEEDVTVKDGRQYIANMVGATPKLTTQMHVYEGKSRSGKDLSELTDLEDITVKGGNQYKPAAVINPQESAKNATQKGATDAPGTPLEIRRERRRSFIAQRISQDGRQRGPWCLFSGENGTSLAVTRSLGDADAARCCITVPEIISYKVKRGEDSRIILCSDGVWDTLSSTQVLKRCARRQPAAASKRICSIVKERRYNNGLGRDDITVFIIDVFPLPPAPGCAPGACSVM</sequence>
<feature type="domain" description="PPM-type phosphatase" evidence="2">
    <location>
        <begin position="1"/>
        <end position="331"/>
    </location>
</feature>
<dbReference type="EMBL" id="BRXZ01001101">
    <property type="protein sequence ID" value="GMH62332.1"/>
    <property type="molecule type" value="Genomic_DNA"/>
</dbReference>
<dbReference type="SUPFAM" id="SSF81606">
    <property type="entry name" value="PP2C-like"/>
    <property type="match status" value="1"/>
</dbReference>
<feature type="non-terminal residue" evidence="3">
    <location>
        <position position="1"/>
    </location>
</feature>
<evidence type="ECO:0000313" key="4">
    <source>
        <dbReference type="Proteomes" id="UP001165082"/>
    </source>
</evidence>
<dbReference type="Pfam" id="PF00481">
    <property type="entry name" value="PP2C"/>
    <property type="match status" value="2"/>
</dbReference>
<evidence type="ECO:0000256" key="1">
    <source>
        <dbReference type="SAM" id="MobiDB-lite"/>
    </source>
</evidence>
<feature type="region of interest" description="Disordered" evidence="1">
    <location>
        <begin position="186"/>
        <end position="205"/>
    </location>
</feature>
<feature type="region of interest" description="Disordered" evidence="1">
    <location>
        <begin position="102"/>
        <end position="123"/>
    </location>
</feature>
<dbReference type="PANTHER" id="PTHR47992">
    <property type="entry name" value="PROTEIN PHOSPHATASE"/>
    <property type="match status" value="1"/>
</dbReference>
<evidence type="ECO:0000313" key="3">
    <source>
        <dbReference type="EMBL" id="GMH62332.1"/>
    </source>
</evidence>
<gene>
    <name evidence="3" type="ORF">TrRE_jg6143</name>
</gene>
<comment type="caution">
    <text evidence="3">The sequence shown here is derived from an EMBL/GenBank/DDBJ whole genome shotgun (WGS) entry which is preliminary data.</text>
</comment>
<feature type="compositionally biased region" description="Basic and acidic residues" evidence="1">
    <location>
        <begin position="102"/>
        <end position="116"/>
    </location>
</feature>
<evidence type="ECO:0000259" key="2">
    <source>
        <dbReference type="PROSITE" id="PS51746"/>
    </source>
</evidence>
<dbReference type="AlphaFoldDB" id="A0A9W7A3P7"/>
<dbReference type="InterPro" id="IPR015655">
    <property type="entry name" value="PP2C"/>
</dbReference>
<dbReference type="InterPro" id="IPR001932">
    <property type="entry name" value="PPM-type_phosphatase-like_dom"/>
</dbReference>
<dbReference type="Gene3D" id="3.60.40.10">
    <property type="entry name" value="PPM-type phosphatase domain"/>
    <property type="match status" value="2"/>
</dbReference>
<proteinExistence type="predicted"/>
<name>A0A9W7A3P7_9STRA</name>
<accession>A0A9W7A3P7</accession>
<dbReference type="InterPro" id="IPR036457">
    <property type="entry name" value="PPM-type-like_dom_sf"/>
</dbReference>
<reference evidence="3" key="1">
    <citation type="submission" date="2022-07" db="EMBL/GenBank/DDBJ databases">
        <title>Genome analysis of Parmales, a sister group of diatoms, reveals the evolutionary specialization of diatoms from phago-mixotrophs to photoautotrophs.</title>
        <authorList>
            <person name="Ban H."/>
            <person name="Sato S."/>
            <person name="Yoshikawa S."/>
            <person name="Kazumasa Y."/>
            <person name="Nakamura Y."/>
            <person name="Ichinomiya M."/>
            <person name="Saitoh K."/>
            <person name="Sato N."/>
            <person name="Blanc-Mathieu R."/>
            <person name="Endo H."/>
            <person name="Kuwata A."/>
            <person name="Ogata H."/>
        </authorList>
    </citation>
    <scope>NUCLEOTIDE SEQUENCE</scope>
</reference>
<keyword evidence="4" id="KW-1185">Reference proteome</keyword>